<comment type="subcellular location">
    <subcellularLocation>
        <location evidence="1 5 6">Nucleus</location>
    </subcellularLocation>
</comment>
<dbReference type="PROSITE" id="PS50071">
    <property type="entry name" value="HOMEOBOX_2"/>
    <property type="match status" value="1"/>
</dbReference>
<dbReference type="SUPFAM" id="SSF46689">
    <property type="entry name" value="Homeodomain-like"/>
    <property type="match status" value="1"/>
</dbReference>
<evidence type="ECO:0000256" key="7">
    <source>
        <dbReference type="SAM" id="MobiDB-lite"/>
    </source>
</evidence>
<keyword evidence="2 5" id="KW-0238">DNA-binding</keyword>
<keyword evidence="10" id="KW-1185">Reference proteome</keyword>
<feature type="region of interest" description="Disordered" evidence="7">
    <location>
        <begin position="225"/>
        <end position="286"/>
    </location>
</feature>
<gene>
    <name evidence="9" type="ORF">OXX778_LOCUS11082</name>
</gene>
<comment type="caution">
    <text evidence="9">The sequence shown here is derived from an EMBL/GenBank/DDBJ whole genome shotgun (WGS) entry which is preliminary data.</text>
</comment>
<feature type="domain" description="Homeobox" evidence="8">
    <location>
        <begin position="169"/>
        <end position="229"/>
    </location>
</feature>
<feature type="compositionally biased region" description="Low complexity" evidence="7">
    <location>
        <begin position="274"/>
        <end position="285"/>
    </location>
</feature>
<dbReference type="GO" id="GO:0000981">
    <property type="term" value="F:DNA-binding transcription factor activity, RNA polymerase II-specific"/>
    <property type="evidence" value="ECO:0007669"/>
    <property type="project" value="InterPro"/>
</dbReference>
<organism evidence="9 10">
    <name type="scientific">Brachionus calyciflorus</name>
    <dbReference type="NCBI Taxonomy" id="104777"/>
    <lineage>
        <taxon>Eukaryota</taxon>
        <taxon>Metazoa</taxon>
        <taxon>Spiralia</taxon>
        <taxon>Gnathifera</taxon>
        <taxon>Rotifera</taxon>
        <taxon>Eurotatoria</taxon>
        <taxon>Monogononta</taxon>
        <taxon>Pseudotrocha</taxon>
        <taxon>Ploima</taxon>
        <taxon>Brachionidae</taxon>
        <taxon>Brachionus</taxon>
    </lineage>
</organism>
<dbReference type="PANTHER" id="PTHR24329">
    <property type="entry name" value="HOMEOBOX PROTEIN ARISTALESS"/>
    <property type="match status" value="1"/>
</dbReference>
<accession>A0A813Z6I0</accession>
<evidence type="ECO:0000256" key="1">
    <source>
        <dbReference type="ARBA" id="ARBA00004123"/>
    </source>
</evidence>
<dbReference type="CDD" id="cd00086">
    <property type="entry name" value="homeodomain"/>
    <property type="match status" value="1"/>
</dbReference>
<feature type="region of interest" description="Disordered" evidence="7">
    <location>
        <begin position="296"/>
        <end position="315"/>
    </location>
</feature>
<keyword evidence="4 5" id="KW-0539">Nucleus</keyword>
<feature type="compositionally biased region" description="Low complexity" evidence="7">
    <location>
        <begin position="241"/>
        <end position="253"/>
    </location>
</feature>
<proteinExistence type="predicted"/>
<evidence type="ECO:0000259" key="8">
    <source>
        <dbReference type="PROSITE" id="PS50071"/>
    </source>
</evidence>
<keyword evidence="3 5" id="KW-0371">Homeobox</keyword>
<dbReference type="PROSITE" id="PS00027">
    <property type="entry name" value="HOMEOBOX_1"/>
    <property type="match status" value="1"/>
</dbReference>
<dbReference type="InterPro" id="IPR001356">
    <property type="entry name" value="HD"/>
</dbReference>
<dbReference type="OrthoDB" id="3225452at2759"/>
<dbReference type="GO" id="GO:0005634">
    <property type="term" value="C:nucleus"/>
    <property type="evidence" value="ECO:0007669"/>
    <property type="project" value="UniProtKB-SubCell"/>
</dbReference>
<evidence type="ECO:0000313" key="10">
    <source>
        <dbReference type="Proteomes" id="UP000663879"/>
    </source>
</evidence>
<reference evidence="9" key="1">
    <citation type="submission" date="2021-02" db="EMBL/GenBank/DDBJ databases">
        <authorList>
            <person name="Nowell W R."/>
        </authorList>
    </citation>
    <scope>NUCLEOTIDE SEQUENCE</scope>
    <source>
        <strain evidence="9">Ploen Becks lab</strain>
    </source>
</reference>
<dbReference type="GO" id="GO:0000977">
    <property type="term" value="F:RNA polymerase II transcription regulatory region sequence-specific DNA binding"/>
    <property type="evidence" value="ECO:0007669"/>
    <property type="project" value="TreeGrafter"/>
</dbReference>
<dbReference type="SMART" id="SM00389">
    <property type="entry name" value="HOX"/>
    <property type="match status" value="1"/>
</dbReference>
<name>A0A813Z6I0_9BILA</name>
<evidence type="ECO:0000256" key="2">
    <source>
        <dbReference type="ARBA" id="ARBA00023125"/>
    </source>
</evidence>
<dbReference type="AlphaFoldDB" id="A0A813Z6I0"/>
<feature type="compositionally biased region" description="Low complexity" evidence="7">
    <location>
        <begin position="298"/>
        <end position="315"/>
    </location>
</feature>
<evidence type="ECO:0000313" key="9">
    <source>
        <dbReference type="EMBL" id="CAF0894522.1"/>
    </source>
</evidence>
<dbReference type="InterPro" id="IPR009057">
    <property type="entry name" value="Homeodomain-like_sf"/>
</dbReference>
<feature type="DNA-binding region" description="Homeobox" evidence="5">
    <location>
        <begin position="171"/>
        <end position="230"/>
    </location>
</feature>
<feature type="region of interest" description="Disordered" evidence="7">
    <location>
        <begin position="153"/>
        <end position="175"/>
    </location>
</feature>
<dbReference type="FunFam" id="1.10.10.60:FF:000679">
    <property type="entry name" value="Homeobox protein aristaless"/>
    <property type="match status" value="1"/>
</dbReference>
<dbReference type="PANTHER" id="PTHR24329:SF543">
    <property type="entry name" value="FI01017P-RELATED"/>
    <property type="match status" value="1"/>
</dbReference>
<feature type="compositionally biased region" description="Basic and acidic residues" evidence="7">
    <location>
        <begin position="255"/>
        <end position="265"/>
    </location>
</feature>
<dbReference type="Pfam" id="PF00046">
    <property type="entry name" value="Homeodomain"/>
    <property type="match status" value="1"/>
</dbReference>
<sequence>MIDGYYNYQLKLSSQSVENYNRHCVNLNQNQMNAPIISPRVHMQQEEVINFQKNLPETSNESFGFSRIQQLPHYHHHHHINNPMYLHYQNSQNYYPNDSLSSISSSPSSNQFPIVSSHQSLTEGQSNNFEVKNEKVFVQQSQESNSNLEPLILPKTEPENTQDISKLKKKLQRNRTSFSQHQIEILEHEFERTHYPDAYSREQLSKKTRLPEPKIQVWFSNRRAKWRREEKETQNKRQATSPSALSSISSISPNENKRQTSEKAKAKNPVIKQSSLPSHLSNNNNEIGNIQRITPALPFNSESSPDSTSSFSSSIQNNFPQLFNSLTSQRDLNDNHLLSQHLNEHTTNYKDDTKYMMPNLNVKMDRFHISLCGNKSVPNVPQSMDFFNNQYN</sequence>
<evidence type="ECO:0000256" key="6">
    <source>
        <dbReference type="RuleBase" id="RU000682"/>
    </source>
</evidence>
<dbReference type="Proteomes" id="UP000663879">
    <property type="component" value="Unassembled WGS sequence"/>
</dbReference>
<dbReference type="InterPro" id="IPR017970">
    <property type="entry name" value="Homeobox_CS"/>
</dbReference>
<dbReference type="InterPro" id="IPR050649">
    <property type="entry name" value="Paired_Homeobox_TFs"/>
</dbReference>
<evidence type="ECO:0000256" key="5">
    <source>
        <dbReference type="PROSITE-ProRule" id="PRU00108"/>
    </source>
</evidence>
<evidence type="ECO:0000256" key="4">
    <source>
        <dbReference type="ARBA" id="ARBA00023242"/>
    </source>
</evidence>
<dbReference type="Gene3D" id="1.10.10.60">
    <property type="entry name" value="Homeodomain-like"/>
    <property type="match status" value="1"/>
</dbReference>
<protein>
    <recommendedName>
        <fullName evidence="8">Homeobox domain-containing protein</fullName>
    </recommendedName>
</protein>
<evidence type="ECO:0000256" key="3">
    <source>
        <dbReference type="ARBA" id="ARBA00023155"/>
    </source>
</evidence>
<dbReference type="EMBL" id="CAJNOC010001835">
    <property type="protein sequence ID" value="CAF0894522.1"/>
    <property type="molecule type" value="Genomic_DNA"/>
</dbReference>